<accession>A0AAE2CI15</accession>
<reference evidence="3" key="1">
    <citation type="submission" date="2020-06" db="EMBL/GenBank/DDBJ databases">
        <authorList>
            <person name="Li T."/>
            <person name="Hu X."/>
            <person name="Zhang T."/>
            <person name="Song X."/>
            <person name="Zhang H."/>
            <person name="Dai N."/>
            <person name="Sheng W."/>
            <person name="Hou X."/>
            <person name="Wei L."/>
        </authorList>
    </citation>
    <scope>NUCLEOTIDE SEQUENCE</scope>
    <source>
        <strain evidence="3">3651</strain>
        <tissue evidence="3">Leaf</tissue>
    </source>
</reference>
<proteinExistence type="predicted"/>
<evidence type="ECO:0000256" key="1">
    <source>
        <dbReference type="SAM" id="MobiDB-lite"/>
    </source>
</evidence>
<comment type="caution">
    <text evidence="3">The sequence shown here is derived from an EMBL/GenBank/DDBJ whole genome shotgun (WGS) entry which is preliminary data.</text>
</comment>
<dbReference type="EMBL" id="JACGWO010000007">
    <property type="protein sequence ID" value="KAK4422928.1"/>
    <property type="molecule type" value="Genomic_DNA"/>
</dbReference>
<organism evidence="3 4">
    <name type="scientific">Sesamum alatum</name>
    <dbReference type="NCBI Taxonomy" id="300844"/>
    <lineage>
        <taxon>Eukaryota</taxon>
        <taxon>Viridiplantae</taxon>
        <taxon>Streptophyta</taxon>
        <taxon>Embryophyta</taxon>
        <taxon>Tracheophyta</taxon>
        <taxon>Spermatophyta</taxon>
        <taxon>Magnoliopsida</taxon>
        <taxon>eudicotyledons</taxon>
        <taxon>Gunneridae</taxon>
        <taxon>Pentapetalae</taxon>
        <taxon>asterids</taxon>
        <taxon>lamiids</taxon>
        <taxon>Lamiales</taxon>
        <taxon>Pedaliaceae</taxon>
        <taxon>Sesamum</taxon>
    </lineage>
</organism>
<sequence length="265" mass="28549">MAAVRLWFLSSRWVAVSSGGPLITPRWWSNCLSVRGPTPHQAVRHEPRGAYFSVFCVFGRAASLLLPQREGGWAGGCVVAEAGGARSGSGAVGGYGMRIRTLTGCVWLVDCSPPGFHADSDTHMHVCTGHDQPGESSHHMGCGCEHRFRLGDKGYLNTGNPRGRPDRYLHPARDLRGGNCFRCILRARARGLGGPRGRAAHLEVSEGFVQRTRVDSGSGSDNSLMAPARMGPRDPMKPIEVYRHVVVGDQGIEDSTKCVPSTFTG</sequence>
<evidence type="ECO:0000256" key="2">
    <source>
        <dbReference type="SAM" id="SignalP"/>
    </source>
</evidence>
<feature type="chain" id="PRO_5042013620" evidence="2">
    <location>
        <begin position="20"/>
        <end position="265"/>
    </location>
</feature>
<evidence type="ECO:0000313" key="3">
    <source>
        <dbReference type="EMBL" id="KAK4422928.1"/>
    </source>
</evidence>
<protein>
    <submittedName>
        <fullName evidence="3">Uncharacterized protein</fullName>
    </submittedName>
</protein>
<dbReference type="AlphaFoldDB" id="A0AAE2CI15"/>
<reference evidence="3" key="2">
    <citation type="journal article" date="2024" name="Plant">
        <title>Genomic evolution and insights into agronomic trait innovations of Sesamum species.</title>
        <authorList>
            <person name="Miao H."/>
            <person name="Wang L."/>
            <person name="Qu L."/>
            <person name="Liu H."/>
            <person name="Sun Y."/>
            <person name="Le M."/>
            <person name="Wang Q."/>
            <person name="Wei S."/>
            <person name="Zheng Y."/>
            <person name="Lin W."/>
            <person name="Duan Y."/>
            <person name="Cao H."/>
            <person name="Xiong S."/>
            <person name="Wang X."/>
            <person name="Wei L."/>
            <person name="Li C."/>
            <person name="Ma Q."/>
            <person name="Ju M."/>
            <person name="Zhao R."/>
            <person name="Li G."/>
            <person name="Mu C."/>
            <person name="Tian Q."/>
            <person name="Mei H."/>
            <person name="Zhang T."/>
            <person name="Gao T."/>
            <person name="Zhang H."/>
        </authorList>
    </citation>
    <scope>NUCLEOTIDE SEQUENCE</scope>
    <source>
        <strain evidence="3">3651</strain>
    </source>
</reference>
<keyword evidence="4" id="KW-1185">Reference proteome</keyword>
<feature type="region of interest" description="Disordered" evidence="1">
    <location>
        <begin position="212"/>
        <end position="236"/>
    </location>
</feature>
<name>A0AAE2CI15_9LAMI</name>
<evidence type="ECO:0000313" key="4">
    <source>
        <dbReference type="Proteomes" id="UP001293254"/>
    </source>
</evidence>
<gene>
    <name evidence="3" type="ORF">Salat_1875400</name>
</gene>
<feature type="signal peptide" evidence="2">
    <location>
        <begin position="1"/>
        <end position="19"/>
    </location>
</feature>
<dbReference type="Proteomes" id="UP001293254">
    <property type="component" value="Unassembled WGS sequence"/>
</dbReference>
<keyword evidence="2" id="KW-0732">Signal</keyword>